<dbReference type="InterPro" id="IPR004843">
    <property type="entry name" value="Calcineurin-like_PHP"/>
</dbReference>
<sequence length="279" mass="33304">MRIQYASDLHLELYKETTFDETLEVKADYLVLCGDIANLEDMNLCSFLEYVSERWKQIFWIPGNSEIWKTYMHEAKALIKLREVCSSYRNIKVLYMDTYLLEENDEKLLIVGLPLWHKPRDGAMLHYERNIYIKPIPPPIDSETFKNAHKKNVIFLEKIIKNSNYPLLICSYYPPFTWLYEEDWIQELNSAVIDRELERLITYPIVSWISGHNHLPIEYSRRYYDTIGYQGSVLFVSNPRGKPHQNPYYRREAVLKLQPNLIMPTPEEEKKPFWAIARQ</sequence>
<name>A0A6C0D6P3_9ZZZZ</name>
<dbReference type="AlphaFoldDB" id="A0A6C0D6P3"/>
<dbReference type="Gene3D" id="3.60.21.10">
    <property type="match status" value="1"/>
</dbReference>
<evidence type="ECO:0000313" key="2">
    <source>
        <dbReference type="EMBL" id="QHT12177.1"/>
    </source>
</evidence>
<dbReference type="PANTHER" id="PTHR37844">
    <property type="entry name" value="SER/THR PROTEIN PHOSPHATASE SUPERFAMILY (AFU_ORTHOLOGUE AFUA_1G14840)"/>
    <property type="match status" value="1"/>
</dbReference>
<dbReference type="PANTHER" id="PTHR37844:SF2">
    <property type="entry name" value="SER_THR PROTEIN PHOSPHATASE SUPERFAMILY (AFU_ORTHOLOGUE AFUA_1G14840)"/>
    <property type="match status" value="1"/>
</dbReference>
<dbReference type="SUPFAM" id="SSF56300">
    <property type="entry name" value="Metallo-dependent phosphatases"/>
    <property type="match status" value="1"/>
</dbReference>
<dbReference type="Pfam" id="PF00149">
    <property type="entry name" value="Metallophos"/>
    <property type="match status" value="1"/>
</dbReference>
<dbReference type="GO" id="GO:0016787">
    <property type="term" value="F:hydrolase activity"/>
    <property type="evidence" value="ECO:0007669"/>
    <property type="project" value="InterPro"/>
</dbReference>
<dbReference type="InterPro" id="IPR029052">
    <property type="entry name" value="Metallo-depent_PP-like"/>
</dbReference>
<feature type="domain" description="Calcineurin-like phosphoesterase" evidence="1">
    <location>
        <begin position="1"/>
        <end position="215"/>
    </location>
</feature>
<evidence type="ECO:0000259" key="1">
    <source>
        <dbReference type="Pfam" id="PF00149"/>
    </source>
</evidence>
<dbReference type="EMBL" id="MN739542">
    <property type="protein sequence ID" value="QHT12177.1"/>
    <property type="molecule type" value="Genomic_DNA"/>
</dbReference>
<organism evidence="2">
    <name type="scientific">viral metagenome</name>
    <dbReference type="NCBI Taxonomy" id="1070528"/>
    <lineage>
        <taxon>unclassified sequences</taxon>
        <taxon>metagenomes</taxon>
        <taxon>organismal metagenomes</taxon>
    </lineage>
</organism>
<proteinExistence type="predicted"/>
<reference evidence="2" key="1">
    <citation type="journal article" date="2020" name="Nature">
        <title>Giant virus diversity and host interactions through global metagenomics.</title>
        <authorList>
            <person name="Schulz F."/>
            <person name="Roux S."/>
            <person name="Paez-Espino D."/>
            <person name="Jungbluth S."/>
            <person name="Walsh D.A."/>
            <person name="Denef V.J."/>
            <person name="McMahon K.D."/>
            <person name="Konstantinidis K.T."/>
            <person name="Eloe-Fadrosh E.A."/>
            <person name="Kyrpides N.C."/>
            <person name="Woyke T."/>
        </authorList>
    </citation>
    <scope>NUCLEOTIDE SEQUENCE</scope>
    <source>
        <strain evidence="2">GVMAG-M-3300023174-129</strain>
    </source>
</reference>
<protein>
    <recommendedName>
        <fullName evidence="1">Calcineurin-like phosphoesterase domain-containing protein</fullName>
    </recommendedName>
</protein>
<accession>A0A6C0D6P3</accession>